<proteinExistence type="predicted"/>
<dbReference type="HOGENOM" id="CLU_1650971_0_0_6"/>
<accession>B8CV05</accession>
<evidence type="ECO:0000313" key="2">
    <source>
        <dbReference type="Proteomes" id="UP000000753"/>
    </source>
</evidence>
<dbReference type="Proteomes" id="UP000000753">
    <property type="component" value="Chromosome"/>
</dbReference>
<dbReference type="AlphaFoldDB" id="B8CV05"/>
<protein>
    <submittedName>
        <fullName evidence="1">Uncharacterized protein</fullName>
    </submittedName>
</protein>
<gene>
    <name evidence="1" type="ordered locus">swp_4859</name>
</gene>
<organism evidence="1 2">
    <name type="scientific">Shewanella piezotolerans (strain WP3 / JCM 13877)</name>
    <dbReference type="NCBI Taxonomy" id="225849"/>
    <lineage>
        <taxon>Bacteria</taxon>
        <taxon>Pseudomonadati</taxon>
        <taxon>Pseudomonadota</taxon>
        <taxon>Gammaproteobacteria</taxon>
        <taxon>Alteromonadales</taxon>
        <taxon>Shewanellaceae</taxon>
        <taxon>Shewanella</taxon>
    </lineage>
</organism>
<evidence type="ECO:0000313" key="1">
    <source>
        <dbReference type="EMBL" id="ACJ31481.1"/>
    </source>
</evidence>
<dbReference type="EMBL" id="CP000472">
    <property type="protein sequence ID" value="ACJ31481.1"/>
    <property type="molecule type" value="Genomic_DNA"/>
</dbReference>
<dbReference type="KEGG" id="swp:swp_4859"/>
<reference evidence="1 2" key="1">
    <citation type="journal article" date="2008" name="PLoS ONE">
        <title>Environmental adaptation: genomic analysis of the piezotolerant and psychrotolerant deep-sea iron reducing bacterium Shewanella piezotolerans WP3.</title>
        <authorList>
            <person name="Wang F."/>
            <person name="Wang J."/>
            <person name="Jian H."/>
            <person name="Zhang B."/>
            <person name="Li S."/>
            <person name="Wang F."/>
            <person name="Zeng X."/>
            <person name="Gao L."/>
            <person name="Bartlett D.H."/>
            <person name="Yu J."/>
            <person name="Hu S."/>
            <person name="Xiao X."/>
        </authorList>
    </citation>
    <scope>NUCLEOTIDE SEQUENCE [LARGE SCALE GENOMIC DNA]</scope>
    <source>
        <strain evidence="2">WP3 / JCM 13877</strain>
    </source>
</reference>
<keyword evidence="2" id="KW-1185">Reference proteome</keyword>
<sequence length="160" mass="17969">MQLVLKMAEIKDNGLGRLKVTLKDPDDGREFYIQLGNTGELVPAADATIFTARKYRGQSAKDLPDAFYFRVTNSDFYLDQGLANGILYRNKPFISTDLSMIWAWRLTGGELEAVAVADKYGLQKLCTFSIPNIEVPAIRCLFTQNLAVNEQIANVEWEVV</sequence>
<name>B8CV05_SHEPW</name>